<name>A0ABR1IZJ6_9AGAR</name>
<sequence>MVISMAKSHHDWCKKNLEAWEEAKGEIDKIPEHPNNIPSPSPQDSSAPVMGRRDSTATVNGR</sequence>
<organism evidence="2 3">
    <name type="scientific">Marasmiellus scandens</name>
    <dbReference type="NCBI Taxonomy" id="2682957"/>
    <lineage>
        <taxon>Eukaryota</taxon>
        <taxon>Fungi</taxon>
        <taxon>Dikarya</taxon>
        <taxon>Basidiomycota</taxon>
        <taxon>Agaricomycotina</taxon>
        <taxon>Agaricomycetes</taxon>
        <taxon>Agaricomycetidae</taxon>
        <taxon>Agaricales</taxon>
        <taxon>Marasmiineae</taxon>
        <taxon>Omphalotaceae</taxon>
        <taxon>Marasmiellus</taxon>
    </lineage>
</organism>
<protein>
    <submittedName>
        <fullName evidence="2">Sorting nexin, cytoplasm-to-vacuole targeting pathway/endosomal sorting</fullName>
    </submittedName>
</protein>
<gene>
    <name evidence="2" type="primary">ATG20_1</name>
    <name evidence="2" type="ORF">VKT23_014815</name>
</gene>
<accession>A0ABR1IZJ6</accession>
<feature type="region of interest" description="Disordered" evidence="1">
    <location>
        <begin position="24"/>
        <end position="62"/>
    </location>
</feature>
<feature type="compositionally biased region" description="Polar residues" evidence="1">
    <location>
        <begin position="36"/>
        <end position="46"/>
    </location>
</feature>
<keyword evidence="3" id="KW-1185">Reference proteome</keyword>
<dbReference type="EMBL" id="JBANRG010000047">
    <property type="protein sequence ID" value="KAK7445398.1"/>
    <property type="molecule type" value="Genomic_DNA"/>
</dbReference>
<dbReference type="Proteomes" id="UP001498398">
    <property type="component" value="Unassembled WGS sequence"/>
</dbReference>
<evidence type="ECO:0000256" key="1">
    <source>
        <dbReference type="SAM" id="MobiDB-lite"/>
    </source>
</evidence>
<reference evidence="2 3" key="1">
    <citation type="submission" date="2024-01" db="EMBL/GenBank/DDBJ databases">
        <title>A draft genome for the cacao thread blight pathogen Marasmiellus scandens.</title>
        <authorList>
            <person name="Baruah I.K."/>
            <person name="Leung J."/>
            <person name="Bukari Y."/>
            <person name="Amoako-Attah I."/>
            <person name="Meinhardt L.W."/>
            <person name="Bailey B.A."/>
            <person name="Cohen S.P."/>
        </authorList>
    </citation>
    <scope>NUCLEOTIDE SEQUENCE [LARGE SCALE GENOMIC DNA]</scope>
    <source>
        <strain evidence="2 3">GH-19</strain>
    </source>
</reference>
<comment type="caution">
    <text evidence="2">The sequence shown here is derived from an EMBL/GenBank/DDBJ whole genome shotgun (WGS) entry which is preliminary data.</text>
</comment>
<proteinExistence type="predicted"/>
<evidence type="ECO:0000313" key="3">
    <source>
        <dbReference type="Proteomes" id="UP001498398"/>
    </source>
</evidence>
<evidence type="ECO:0000313" key="2">
    <source>
        <dbReference type="EMBL" id="KAK7445398.1"/>
    </source>
</evidence>